<dbReference type="Gene3D" id="3.40.50.410">
    <property type="entry name" value="von Willebrand factor, type A domain"/>
    <property type="match status" value="1"/>
</dbReference>
<protein>
    <recommendedName>
        <fullName evidence="5">VWFA domain-containing protein</fullName>
    </recommendedName>
</protein>
<dbReference type="CDD" id="cd00198">
    <property type="entry name" value="vWFA"/>
    <property type="match status" value="1"/>
</dbReference>
<dbReference type="PANTHER" id="PTHR10579">
    <property type="entry name" value="CALCIUM-ACTIVATED CHLORIDE CHANNEL REGULATOR"/>
    <property type="match status" value="1"/>
</dbReference>
<reference evidence="3 4" key="1">
    <citation type="submission" date="2018-04" db="EMBL/GenBank/DDBJ databases">
        <title>The genome of golden apple snail Pomacea canaliculata provides insight into stress tolerance and invasive adaptation.</title>
        <authorList>
            <person name="Liu C."/>
            <person name="Liu B."/>
            <person name="Ren Y."/>
            <person name="Zhang Y."/>
            <person name="Wang H."/>
            <person name="Li S."/>
            <person name="Jiang F."/>
            <person name="Yin L."/>
            <person name="Zhang G."/>
            <person name="Qian W."/>
            <person name="Fan W."/>
        </authorList>
    </citation>
    <scope>NUCLEOTIDE SEQUENCE [LARGE SCALE GENOMIC DNA]</scope>
    <source>
        <strain evidence="3">SZHN2017</strain>
        <tissue evidence="3">Muscle</tissue>
    </source>
</reference>
<accession>A0A2T7Q0N0</accession>
<proteinExistence type="predicted"/>
<evidence type="ECO:0000259" key="1">
    <source>
        <dbReference type="Pfam" id="PF08434"/>
    </source>
</evidence>
<evidence type="ECO:0000259" key="2">
    <source>
        <dbReference type="Pfam" id="PF13519"/>
    </source>
</evidence>
<dbReference type="STRING" id="400727.A0A2T7Q0N0"/>
<dbReference type="Pfam" id="PF08434">
    <property type="entry name" value="CLCA"/>
    <property type="match status" value="1"/>
</dbReference>
<dbReference type="Proteomes" id="UP000245119">
    <property type="component" value="Linkage Group LG1"/>
</dbReference>
<gene>
    <name evidence="3" type="ORF">C0Q70_01825</name>
</gene>
<comment type="caution">
    <text evidence="3">The sequence shown here is derived from an EMBL/GenBank/DDBJ whole genome shotgun (WGS) entry which is preliminary data.</text>
</comment>
<feature type="domain" description="VWFA" evidence="2">
    <location>
        <begin position="57"/>
        <end position="155"/>
    </location>
</feature>
<organism evidence="3 4">
    <name type="scientific">Pomacea canaliculata</name>
    <name type="common">Golden apple snail</name>
    <dbReference type="NCBI Taxonomy" id="400727"/>
    <lineage>
        <taxon>Eukaryota</taxon>
        <taxon>Metazoa</taxon>
        <taxon>Spiralia</taxon>
        <taxon>Lophotrochozoa</taxon>
        <taxon>Mollusca</taxon>
        <taxon>Gastropoda</taxon>
        <taxon>Caenogastropoda</taxon>
        <taxon>Architaenioglossa</taxon>
        <taxon>Ampullarioidea</taxon>
        <taxon>Ampullariidae</taxon>
        <taxon>Pomacea</taxon>
    </lineage>
</organism>
<feature type="domain" description="Calcium-activated chloride channel N-terminal" evidence="1">
    <location>
        <begin position="2"/>
        <end position="32"/>
    </location>
</feature>
<dbReference type="PANTHER" id="PTHR10579:SF177">
    <property type="entry name" value="CALCIUM-ACTIVATED CHLORIDE CHANNEL REGULATOR 4-LIKE PROTEIN"/>
    <property type="match status" value="1"/>
</dbReference>
<dbReference type="InterPro" id="IPR051266">
    <property type="entry name" value="CLCR"/>
</dbReference>
<dbReference type="Pfam" id="PF13519">
    <property type="entry name" value="VWA_2"/>
    <property type="match status" value="1"/>
</dbReference>
<dbReference type="AlphaFoldDB" id="A0A2T7Q0N0"/>
<dbReference type="EMBL" id="PZQS01000001">
    <property type="protein sequence ID" value="PVD39197.1"/>
    <property type="molecule type" value="Genomic_DNA"/>
</dbReference>
<sequence length="189" mass="20673">MHNYNAPSRHNRLCGHRSTWSVIAGSEDFKNGRNPPREGVDTMPVFTIVQAPGTPRLVLALDTSSSARRSFCLFVKEDNKLLLMRQAVASFISDGLPPETVVGMITFNENADVQRPPVTLRTPEDRQKFVDHLPTDCGGATSIASALVRAAEARHKHIFLSYLWLARQGGEGNVGGDKGGKMTRSCIEG</sequence>
<dbReference type="InterPro" id="IPR002035">
    <property type="entry name" value="VWF_A"/>
</dbReference>
<dbReference type="SUPFAM" id="SSF53300">
    <property type="entry name" value="vWA-like"/>
    <property type="match status" value="1"/>
</dbReference>
<dbReference type="OrthoDB" id="687730at2759"/>
<evidence type="ECO:0000313" key="4">
    <source>
        <dbReference type="Proteomes" id="UP000245119"/>
    </source>
</evidence>
<evidence type="ECO:0000313" key="3">
    <source>
        <dbReference type="EMBL" id="PVD39197.1"/>
    </source>
</evidence>
<dbReference type="InterPro" id="IPR013642">
    <property type="entry name" value="CLCA_N"/>
</dbReference>
<evidence type="ECO:0008006" key="5">
    <source>
        <dbReference type="Google" id="ProtNLM"/>
    </source>
</evidence>
<dbReference type="InterPro" id="IPR036465">
    <property type="entry name" value="vWFA_dom_sf"/>
</dbReference>
<name>A0A2T7Q0N0_POMCA</name>
<keyword evidence="4" id="KW-1185">Reference proteome</keyword>